<name>A0A485K6L1_9STRA</name>
<keyword evidence="10" id="KW-1185">Reference proteome</keyword>
<keyword evidence="5" id="KW-0472">Membrane</keyword>
<evidence type="ECO:0000313" key="10">
    <source>
        <dbReference type="Proteomes" id="UP000332933"/>
    </source>
</evidence>
<evidence type="ECO:0000256" key="3">
    <source>
        <dbReference type="ARBA" id="ARBA00022741"/>
    </source>
</evidence>
<dbReference type="AlphaFoldDB" id="A0A485K6L1"/>
<dbReference type="InterPro" id="IPR050401">
    <property type="entry name" value="Cyclic_nucleotide_synthase"/>
</dbReference>
<protein>
    <submittedName>
        <fullName evidence="9">Aste57867_2059 protein</fullName>
    </submittedName>
</protein>
<keyword evidence="2" id="KW-0812">Transmembrane</keyword>
<evidence type="ECO:0000256" key="5">
    <source>
        <dbReference type="ARBA" id="ARBA00023136"/>
    </source>
</evidence>
<evidence type="ECO:0000256" key="1">
    <source>
        <dbReference type="ARBA" id="ARBA00004370"/>
    </source>
</evidence>
<gene>
    <name evidence="9" type="primary">Aste57867_2059</name>
    <name evidence="8" type="ORF">As57867_002055</name>
    <name evidence="9" type="ORF">ASTE57867_2059</name>
</gene>
<dbReference type="GO" id="GO:0000166">
    <property type="term" value="F:nucleotide binding"/>
    <property type="evidence" value="ECO:0007669"/>
    <property type="project" value="UniProtKB-KW"/>
</dbReference>
<evidence type="ECO:0000313" key="9">
    <source>
        <dbReference type="EMBL" id="VFT79263.1"/>
    </source>
</evidence>
<evidence type="ECO:0000313" key="8">
    <source>
        <dbReference type="EMBL" id="KAF0717828.1"/>
    </source>
</evidence>
<dbReference type="EMBL" id="VJMH01000211">
    <property type="protein sequence ID" value="KAF0717828.1"/>
    <property type="molecule type" value="Genomic_DNA"/>
</dbReference>
<dbReference type="GO" id="GO:0007168">
    <property type="term" value="P:receptor guanylyl cyclase signaling pathway"/>
    <property type="evidence" value="ECO:0007669"/>
    <property type="project" value="TreeGrafter"/>
</dbReference>
<keyword evidence="3" id="KW-0547">Nucleotide-binding</keyword>
<dbReference type="SUPFAM" id="SSF55073">
    <property type="entry name" value="Nucleotide cyclase"/>
    <property type="match status" value="1"/>
</dbReference>
<evidence type="ECO:0000259" key="7">
    <source>
        <dbReference type="PROSITE" id="PS50125"/>
    </source>
</evidence>
<sequence>MALTNETLTARACDILDDMLPTLVVAALQYGVKPAVDAFEHVTIFFSDIVSFTESAQPFRPRASLLSSMRSTRASTHSCANTSFSRSKRSTTHSCVALAFRMPDHTLCMARFAVEAVAAATVPIDPTDARRGFVSIRLGFHTGPVLAGVVGTS</sequence>
<keyword evidence="4" id="KW-1133">Transmembrane helix</keyword>
<feature type="domain" description="Guanylate cyclase" evidence="7">
    <location>
        <begin position="43"/>
        <end position="153"/>
    </location>
</feature>
<comment type="subcellular location">
    <subcellularLocation>
        <location evidence="1">Membrane</location>
    </subcellularLocation>
</comment>
<dbReference type="GO" id="GO:0001653">
    <property type="term" value="F:peptide receptor activity"/>
    <property type="evidence" value="ECO:0007669"/>
    <property type="project" value="TreeGrafter"/>
</dbReference>
<dbReference type="PROSITE" id="PS50125">
    <property type="entry name" value="GUANYLATE_CYCLASE_2"/>
    <property type="match status" value="1"/>
</dbReference>
<dbReference type="Proteomes" id="UP000332933">
    <property type="component" value="Unassembled WGS sequence"/>
</dbReference>
<dbReference type="GO" id="GO:0004383">
    <property type="term" value="F:guanylate cyclase activity"/>
    <property type="evidence" value="ECO:0007669"/>
    <property type="project" value="TreeGrafter"/>
</dbReference>
<dbReference type="Pfam" id="PF00211">
    <property type="entry name" value="Guanylate_cyc"/>
    <property type="match status" value="1"/>
</dbReference>
<reference evidence="9 10" key="1">
    <citation type="submission" date="2019-03" db="EMBL/GenBank/DDBJ databases">
        <authorList>
            <person name="Gaulin E."/>
            <person name="Dumas B."/>
        </authorList>
    </citation>
    <scope>NUCLEOTIDE SEQUENCE [LARGE SCALE GENOMIC DNA]</scope>
    <source>
        <strain evidence="9">CBS 568.67</strain>
    </source>
</reference>
<dbReference type="OrthoDB" id="10258068at2759"/>
<evidence type="ECO:0000256" key="4">
    <source>
        <dbReference type="ARBA" id="ARBA00022989"/>
    </source>
</evidence>
<dbReference type="InterPro" id="IPR029787">
    <property type="entry name" value="Nucleotide_cyclase"/>
</dbReference>
<keyword evidence="6" id="KW-0456">Lyase</keyword>
<dbReference type="GO" id="GO:0035556">
    <property type="term" value="P:intracellular signal transduction"/>
    <property type="evidence" value="ECO:0007669"/>
    <property type="project" value="InterPro"/>
</dbReference>
<dbReference type="EMBL" id="CAADRA010000211">
    <property type="protein sequence ID" value="VFT79263.1"/>
    <property type="molecule type" value="Genomic_DNA"/>
</dbReference>
<dbReference type="GO" id="GO:0005886">
    <property type="term" value="C:plasma membrane"/>
    <property type="evidence" value="ECO:0007669"/>
    <property type="project" value="TreeGrafter"/>
</dbReference>
<evidence type="ECO:0000256" key="2">
    <source>
        <dbReference type="ARBA" id="ARBA00022692"/>
    </source>
</evidence>
<reference evidence="8" key="2">
    <citation type="submission" date="2019-06" db="EMBL/GenBank/DDBJ databases">
        <title>Genomics analysis of Aphanomyces spp. identifies a new class of oomycete effector associated with host adaptation.</title>
        <authorList>
            <person name="Gaulin E."/>
        </authorList>
    </citation>
    <scope>NUCLEOTIDE SEQUENCE</scope>
    <source>
        <strain evidence="8">CBS 578.67</strain>
    </source>
</reference>
<organism evidence="9 10">
    <name type="scientific">Aphanomyces stellatus</name>
    <dbReference type="NCBI Taxonomy" id="120398"/>
    <lineage>
        <taxon>Eukaryota</taxon>
        <taxon>Sar</taxon>
        <taxon>Stramenopiles</taxon>
        <taxon>Oomycota</taxon>
        <taxon>Saprolegniomycetes</taxon>
        <taxon>Saprolegniales</taxon>
        <taxon>Verrucalvaceae</taxon>
        <taxon>Aphanomyces</taxon>
    </lineage>
</organism>
<dbReference type="InterPro" id="IPR001054">
    <property type="entry name" value="A/G_cyclase"/>
</dbReference>
<dbReference type="GO" id="GO:0004016">
    <property type="term" value="F:adenylate cyclase activity"/>
    <property type="evidence" value="ECO:0007669"/>
    <property type="project" value="TreeGrafter"/>
</dbReference>
<dbReference type="Gene3D" id="3.30.70.1230">
    <property type="entry name" value="Nucleotide cyclase"/>
    <property type="match status" value="1"/>
</dbReference>
<dbReference type="PANTHER" id="PTHR11920">
    <property type="entry name" value="GUANYLYL CYCLASE"/>
    <property type="match status" value="1"/>
</dbReference>
<evidence type="ECO:0000256" key="6">
    <source>
        <dbReference type="ARBA" id="ARBA00023239"/>
    </source>
</evidence>
<accession>A0A485K6L1</accession>
<proteinExistence type="predicted"/>
<dbReference type="PANTHER" id="PTHR11920:SF335">
    <property type="entry name" value="GUANYLATE CYCLASE"/>
    <property type="match status" value="1"/>
</dbReference>